<organism evidence="10 11">
    <name type="scientific">Hirsutella rhossiliensis</name>
    <dbReference type="NCBI Taxonomy" id="111463"/>
    <lineage>
        <taxon>Eukaryota</taxon>
        <taxon>Fungi</taxon>
        <taxon>Dikarya</taxon>
        <taxon>Ascomycota</taxon>
        <taxon>Pezizomycotina</taxon>
        <taxon>Sordariomycetes</taxon>
        <taxon>Hypocreomycetidae</taxon>
        <taxon>Hypocreales</taxon>
        <taxon>Ophiocordycipitaceae</taxon>
        <taxon>Hirsutella</taxon>
    </lineage>
</organism>
<feature type="transmembrane region" description="Helical" evidence="7">
    <location>
        <begin position="68"/>
        <end position="89"/>
    </location>
</feature>
<dbReference type="InterPro" id="IPR049326">
    <property type="entry name" value="Rhodopsin_dom_fungi"/>
</dbReference>
<dbReference type="InterPro" id="IPR052337">
    <property type="entry name" value="SAT4-like"/>
</dbReference>
<comment type="caution">
    <text evidence="10">The sequence shown here is derived from an EMBL/GenBank/DDBJ whole genome shotgun (WGS) entry which is preliminary data.</text>
</comment>
<protein>
    <recommendedName>
        <fullName evidence="9">Rhodopsin domain-containing protein</fullName>
    </recommendedName>
</protein>
<evidence type="ECO:0000313" key="10">
    <source>
        <dbReference type="EMBL" id="KAH0962333.1"/>
    </source>
</evidence>
<dbReference type="PANTHER" id="PTHR33048:SF143">
    <property type="entry name" value="EXTRACELLULAR MEMBRANE PROTEIN CFEM DOMAIN-CONTAINING PROTEIN-RELATED"/>
    <property type="match status" value="1"/>
</dbReference>
<evidence type="ECO:0000313" key="11">
    <source>
        <dbReference type="Proteomes" id="UP000824596"/>
    </source>
</evidence>
<feature type="transmembrane region" description="Helical" evidence="7">
    <location>
        <begin position="101"/>
        <end position="121"/>
    </location>
</feature>
<gene>
    <name evidence="10" type="ORF">HRG_06435</name>
</gene>
<evidence type="ECO:0000256" key="3">
    <source>
        <dbReference type="ARBA" id="ARBA00022989"/>
    </source>
</evidence>
<feature type="transmembrane region" description="Helical" evidence="7">
    <location>
        <begin position="180"/>
        <end position="201"/>
    </location>
</feature>
<keyword evidence="2 7" id="KW-0812">Transmembrane</keyword>
<accession>A0A9P8MUF1</accession>
<feature type="chain" id="PRO_5040438171" description="Rhodopsin domain-containing protein" evidence="8">
    <location>
        <begin position="23"/>
        <end position="401"/>
    </location>
</feature>
<reference evidence="10" key="1">
    <citation type="submission" date="2021-09" db="EMBL/GenBank/DDBJ databases">
        <title>A high-quality genome of the endoparasitic fungus Hirsutella rhossiliensis with a comparison of Hirsutella genomes reveals transposable elements contributing to genome size variation.</title>
        <authorList>
            <person name="Lin R."/>
            <person name="Jiao Y."/>
            <person name="Sun X."/>
            <person name="Ling J."/>
            <person name="Xie B."/>
            <person name="Cheng X."/>
        </authorList>
    </citation>
    <scope>NUCLEOTIDE SEQUENCE</scope>
    <source>
        <strain evidence="10">HR02</strain>
    </source>
</reference>
<dbReference type="Pfam" id="PF20684">
    <property type="entry name" value="Fung_rhodopsin"/>
    <property type="match status" value="1"/>
</dbReference>
<keyword evidence="8" id="KW-0732">Signal</keyword>
<proteinExistence type="inferred from homology"/>
<feature type="transmembrane region" description="Helical" evidence="7">
    <location>
        <begin position="300"/>
        <end position="323"/>
    </location>
</feature>
<evidence type="ECO:0000256" key="6">
    <source>
        <dbReference type="SAM" id="MobiDB-lite"/>
    </source>
</evidence>
<keyword evidence="11" id="KW-1185">Reference proteome</keyword>
<dbReference type="PANTHER" id="PTHR33048">
    <property type="entry name" value="PTH11-LIKE INTEGRAL MEMBRANE PROTEIN (AFU_ORTHOLOGUE AFUA_5G11245)"/>
    <property type="match status" value="1"/>
</dbReference>
<feature type="region of interest" description="Disordered" evidence="6">
    <location>
        <begin position="380"/>
        <end position="401"/>
    </location>
</feature>
<feature type="transmembrane region" description="Helical" evidence="7">
    <location>
        <begin position="262"/>
        <end position="288"/>
    </location>
</feature>
<name>A0A9P8MUF1_9HYPO</name>
<feature type="transmembrane region" description="Helical" evidence="7">
    <location>
        <begin position="141"/>
        <end position="168"/>
    </location>
</feature>
<keyword evidence="4 7" id="KW-0472">Membrane</keyword>
<evidence type="ECO:0000256" key="5">
    <source>
        <dbReference type="ARBA" id="ARBA00038359"/>
    </source>
</evidence>
<evidence type="ECO:0000256" key="7">
    <source>
        <dbReference type="SAM" id="Phobius"/>
    </source>
</evidence>
<dbReference type="EMBL" id="JAIZPD010000006">
    <property type="protein sequence ID" value="KAH0962333.1"/>
    <property type="molecule type" value="Genomic_DNA"/>
</dbReference>
<evidence type="ECO:0000256" key="1">
    <source>
        <dbReference type="ARBA" id="ARBA00004141"/>
    </source>
</evidence>
<dbReference type="GeneID" id="68355564"/>
<comment type="subcellular location">
    <subcellularLocation>
        <location evidence="1">Membrane</location>
        <topology evidence="1">Multi-pass membrane protein</topology>
    </subcellularLocation>
</comment>
<evidence type="ECO:0000256" key="8">
    <source>
        <dbReference type="SAM" id="SignalP"/>
    </source>
</evidence>
<feature type="domain" description="Rhodopsin" evidence="9">
    <location>
        <begin position="85"/>
        <end position="324"/>
    </location>
</feature>
<dbReference type="GO" id="GO:0016020">
    <property type="term" value="C:membrane"/>
    <property type="evidence" value="ECO:0007669"/>
    <property type="project" value="UniProtKB-SubCell"/>
</dbReference>
<comment type="similarity">
    <text evidence="5">Belongs to the SAT4 family.</text>
</comment>
<dbReference type="OrthoDB" id="2496787at2759"/>
<evidence type="ECO:0000256" key="4">
    <source>
        <dbReference type="ARBA" id="ARBA00023136"/>
    </source>
</evidence>
<sequence length="401" mass="44171">MRLSLGNCLIAAAAVSAGLCRGLDDGGGLSTRTGNDSNAISELADAMKAKNLTDTACDRPRRDRSAKYTVMSIVLGSVTCVVVGIRMVFKYSRGRIGIDDWIILSSLAVGIPCTALNVQGLSRHGIGKDVWTLRAETVTDFVLFFYLLEIFYVSMIAMIKIAMCFFYLSIFPGTRIRQVLWVTAVVNVIIGIASVLTAIFQCSPVRFYWNMYVTPEAGTCIDIHVLAWVHGGINIAMNFWLIAIPLSQVRGLDLHWKKKTGVIIMFLTGAFDTIVSILRLQSLIHFAISWNPTWEQWSVAWWSTIEIDIGLICTCLPTLRLILMRIAPRVFGTSRGPSRGTPADTKVSRGIIVQKQVHISSVDGSVGTEAMSQTRCEPWEVTSEGGGRHHSEACSSPHPQW</sequence>
<dbReference type="Proteomes" id="UP000824596">
    <property type="component" value="Unassembled WGS sequence"/>
</dbReference>
<keyword evidence="3 7" id="KW-1133">Transmembrane helix</keyword>
<evidence type="ECO:0000256" key="2">
    <source>
        <dbReference type="ARBA" id="ARBA00022692"/>
    </source>
</evidence>
<feature type="transmembrane region" description="Helical" evidence="7">
    <location>
        <begin position="221"/>
        <end position="241"/>
    </location>
</feature>
<dbReference type="AlphaFoldDB" id="A0A9P8MUF1"/>
<feature type="signal peptide" evidence="8">
    <location>
        <begin position="1"/>
        <end position="22"/>
    </location>
</feature>
<dbReference type="RefSeq" id="XP_044719846.1">
    <property type="nucleotide sequence ID" value="XM_044864906.1"/>
</dbReference>
<evidence type="ECO:0000259" key="9">
    <source>
        <dbReference type="Pfam" id="PF20684"/>
    </source>
</evidence>